<gene>
    <name evidence="1" type="ORF">AWW68_00330</name>
</gene>
<dbReference type="InterPro" id="IPR058060">
    <property type="entry name" value="HYC_CC_PP"/>
</dbReference>
<dbReference type="STRING" id="333140.AWW68_00330"/>
<evidence type="ECO:0000313" key="2">
    <source>
        <dbReference type="Proteomes" id="UP000075606"/>
    </source>
</evidence>
<dbReference type="NCBIfam" id="NF047658">
    <property type="entry name" value="HYC_CC_PP"/>
    <property type="match status" value="1"/>
</dbReference>
<evidence type="ECO:0000313" key="1">
    <source>
        <dbReference type="EMBL" id="KYG77250.1"/>
    </source>
</evidence>
<comment type="caution">
    <text evidence="1">The sequence shown here is derived from an EMBL/GenBank/DDBJ whole genome shotgun (WGS) entry which is preliminary data.</text>
</comment>
<protein>
    <submittedName>
        <fullName evidence="1">Uncharacterized protein</fullName>
    </submittedName>
</protein>
<reference evidence="1 2" key="1">
    <citation type="submission" date="2016-01" db="EMBL/GenBank/DDBJ databases">
        <title>Genome sequencing of Roseivirga spongicola UST030701-084.</title>
        <authorList>
            <person name="Selvaratnam C."/>
            <person name="Thevarajoo S."/>
            <person name="Goh K.M."/>
            <person name="Ee R."/>
            <person name="Chan K.-G."/>
            <person name="Chong C.S."/>
        </authorList>
    </citation>
    <scope>NUCLEOTIDE SEQUENCE [LARGE SCALE GENOMIC DNA]</scope>
    <source>
        <strain evidence="1 2">UST030701-084</strain>
    </source>
</reference>
<keyword evidence="2" id="KW-1185">Reference proteome</keyword>
<dbReference type="AlphaFoldDB" id="A0A150XEW9"/>
<accession>A0A150XEW9</accession>
<sequence>MGFAVVTHYCAGLAVDFKLTLQQGELDCGMSDMDQKPCKSKPSHTQEIAKQDCCVNEYQFLELEENFERSVVSGINLDFVVAFVHSFLGWTISSNNFSSYNTNYSAPPIERDIAVLYQVFRI</sequence>
<dbReference type="Pfam" id="PF26622">
    <property type="entry name" value="DUF8199"/>
    <property type="match status" value="1"/>
</dbReference>
<name>A0A150XEW9_9BACT</name>
<organism evidence="1 2">
    <name type="scientific">Roseivirga spongicola</name>
    <dbReference type="NCBI Taxonomy" id="333140"/>
    <lineage>
        <taxon>Bacteria</taxon>
        <taxon>Pseudomonadati</taxon>
        <taxon>Bacteroidota</taxon>
        <taxon>Cytophagia</taxon>
        <taxon>Cytophagales</taxon>
        <taxon>Roseivirgaceae</taxon>
        <taxon>Roseivirga</taxon>
    </lineage>
</organism>
<proteinExistence type="predicted"/>
<dbReference type="EMBL" id="LRPC01000001">
    <property type="protein sequence ID" value="KYG77250.1"/>
    <property type="molecule type" value="Genomic_DNA"/>
</dbReference>
<dbReference type="InterPro" id="IPR058512">
    <property type="entry name" value="DUF8199"/>
</dbReference>
<dbReference type="Proteomes" id="UP000075606">
    <property type="component" value="Unassembled WGS sequence"/>
</dbReference>